<sequence length="201" mass="21844">MGERCAVLVIDVQNYMVGPPPGSTHAYPSACGPVAERALQRIAPLLATARAAGAPVVYTRMELRRDGSDGGVYLRKREPLQTEGWLWEGSEGAAIHASVAPQHGDIVLVKRKPSAFFGTELMSLLVDRGIDTVVVTGGSTANCVRATAVDSASYNFRTVVVEDCVFDRFEVSHLVALFDLDRQYADVRASDEVRAHLERRS</sequence>
<evidence type="ECO:0000256" key="1">
    <source>
        <dbReference type="ARBA" id="ARBA00022801"/>
    </source>
</evidence>
<dbReference type="PANTHER" id="PTHR43540">
    <property type="entry name" value="PEROXYUREIDOACRYLATE/UREIDOACRYLATE AMIDOHYDROLASE-RELATED"/>
    <property type="match status" value="1"/>
</dbReference>
<dbReference type="PANTHER" id="PTHR43540:SF1">
    <property type="entry name" value="ISOCHORISMATASE HYDROLASE"/>
    <property type="match status" value="1"/>
</dbReference>
<gene>
    <name evidence="3" type="ORF">FSW04_03615</name>
</gene>
<dbReference type="Gene3D" id="3.40.50.850">
    <property type="entry name" value="Isochorismatase-like"/>
    <property type="match status" value="1"/>
</dbReference>
<evidence type="ECO:0000313" key="4">
    <source>
        <dbReference type="Proteomes" id="UP000321805"/>
    </source>
</evidence>
<keyword evidence="4" id="KW-1185">Reference proteome</keyword>
<organism evidence="3 4">
    <name type="scientific">Baekduia soli</name>
    <dbReference type="NCBI Taxonomy" id="496014"/>
    <lineage>
        <taxon>Bacteria</taxon>
        <taxon>Bacillati</taxon>
        <taxon>Actinomycetota</taxon>
        <taxon>Thermoleophilia</taxon>
        <taxon>Solirubrobacterales</taxon>
        <taxon>Baekduiaceae</taxon>
        <taxon>Baekduia</taxon>
    </lineage>
</organism>
<dbReference type="Proteomes" id="UP000321805">
    <property type="component" value="Chromosome"/>
</dbReference>
<dbReference type="EMBL" id="CP042430">
    <property type="protein sequence ID" value="QEC50634.1"/>
    <property type="molecule type" value="Genomic_DNA"/>
</dbReference>
<dbReference type="GO" id="GO:0016787">
    <property type="term" value="F:hydrolase activity"/>
    <property type="evidence" value="ECO:0007669"/>
    <property type="project" value="UniProtKB-KW"/>
</dbReference>
<dbReference type="InterPro" id="IPR036380">
    <property type="entry name" value="Isochorismatase-like_sf"/>
</dbReference>
<dbReference type="SUPFAM" id="SSF52499">
    <property type="entry name" value="Isochorismatase-like hydrolases"/>
    <property type="match status" value="1"/>
</dbReference>
<protein>
    <submittedName>
        <fullName evidence="3">Isochorismatase family protein</fullName>
    </submittedName>
</protein>
<accession>A0A5B8UCD2</accession>
<proteinExistence type="predicted"/>
<dbReference type="AlphaFoldDB" id="A0A5B8UCD2"/>
<feature type="domain" description="Isochorismatase-like" evidence="2">
    <location>
        <begin position="5"/>
        <end position="190"/>
    </location>
</feature>
<reference evidence="3 4" key="1">
    <citation type="journal article" date="2018" name="J. Microbiol.">
        <title>Baekduia soli gen. nov., sp. nov., a novel bacterium isolated from the soil of Baekdu Mountain and proposal of a novel family name, Baekduiaceae fam. nov.</title>
        <authorList>
            <person name="An D.S."/>
            <person name="Siddiqi M.Z."/>
            <person name="Kim K.H."/>
            <person name="Yu H.S."/>
            <person name="Im W.T."/>
        </authorList>
    </citation>
    <scope>NUCLEOTIDE SEQUENCE [LARGE SCALE GENOMIC DNA]</scope>
    <source>
        <strain evidence="3 4">BR7-21</strain>
    </source>
</reference>
<evidence type="ECO:0000313" key="3">
    <source>
        <dbReference type="EMBL" id="QEC50634.1"/>
    </source>
</evidence>
<name>A0A5B8UCD2_9ACTN</name>
<dbReference type="KEGG" id="bsol:FSW04_03615"/>
<keyword evidence="1" id="KW-0378">Hydrolase</keyword>
<dbReference type="InterPro" id="IPR000868">
    <property type="entry name" value="Isochorismatase-like_dom"/>
</dbReference>
<dbReference type="Pfam" id="PF00857">
    <property type="entry name" value="Isochorismatase"/>
    <property type="match status" value="1"/>
</dbReference>
<dbReference type="OrthoDB" id="7500697at2"/>
<evidence type="ECO:0000259" key="2">
    <source>
        <dbReference type="Pfam" id="PF00857"/>
    </source>
</evidence>
<dbReference type="InterPro" id="IPR050272">
    <property type="entry name" value="Isochorismatase-like_hydrls"/>
</dbReference>